<evidence type="ECO:0000256" key="5">
    <source>
        <dbReference type="ARBA" id="ARBA00079693"/>
    </source>
</evidence>
<feature type="active site" description="Proton donor" evidence="7">
    <location>
        <position position="55"/>
    </location>
</feature>
<dbReference type="GeneID" id="54778914"/>
<proteinExistence type="predicted"/>
<dbReference type="PIRSF" id="PIRSF000097">
    <property type="entry name" value="AKR"/>
    <property type="match status" value="1"/>
</dbReference>
<sequence length="324" mass="36343">MSKLATDVDFDLNNGKKIPALGLGTVPPPDASQIKDQVITAVKAGYRHIDTAWFYGSEKYIGEALQQLFKEGYKREDLFITTKVWPSHWKHVERGLDESLALLQLDYVDLLLQHWPVAFDTDDNDKPAVPKDDNGRTKLADDPVTGTKYLDVYGQLEQILQTTSKVKSIGVSNYSIPRLRALLKVAKVVPVVNQVEYHPQLPQQDLTDFAKQHGIVLFAYSPLGSTGAPVLQLKEVQDLATKYNVSGAEVANAYNILQGRGSISRSSNLDRIKTNIRLPPLTDDELKTLYKVGEENPKRYINPDFGQGLGFRWWKGDTLSKEFD</sequence>
<dbReference type="PANTHER" id="PTHR11732">
    <property type="entry name" value="ALDO/KETO REDUCTASE"/>
    <property type="match status" value="1"/>
</dbReference>
<keyword evidence="13" id="KW-1185">Reference proteome</keyword>
<dbReference type="InterPro" id="IPR036812">
    <property type="entry name" value="NAD(P)_OxRdtase_dom_sf"/>
</dbReference>
<comment type="catalytic activity">
    <reaction evidence="2">
        <text>(R)-pantolactone + NADP(+) = 2-dehydropantolactone + NADPH + H(+)</text>
        <dbReference type="Rhea" id="RHEA:18981"/>
        <dbReference type="ChEBI" id="CHEBI:15378"/>
        <dbReference type="ChEBI" id="CHEBI:16719"/>
        <dbReference type="ChEBI" id="CHEBI:18395"/>
        <dbReference type="ChEBI" id="CHEBI:57783"/>
        <dbReference type="ChEBI" id="CHEBI:58349"/>
        <dbReference type="EC" id="1.1.1.358"/>
    </reaction>
</comment>
<evidence type="ECO:0000256" key="1">
    <source>
        <dbReference type="ARBA" id="ARBA00023002"/>
    </source>
</evidence>
<dbReference type="EC" id="1.1.1.358" evidence="4"/>
<dbReference type="InterPro" id="IPR023210">
    <property type="entry name" value="NADP_OxRdtase_dom"/>
</dbReference>
<evidence type="ECO:0000313" key="13">
    <source>
        <dbReference type="Proteomes" id="UP000449547"/>
    </source>
</evidence>
<evidence type="ECO:0000256" key="7">
    <source>
        <dbReference type="PIRSR" id="PIRSR000097-1"/>
    </source>
</evidence>
<dbReference type="SUPFAM" id="SSF51430">
    <property type="entry name" value="NAD(P)-linked oxidoreductase"/>
    <property type="match status" value="1"/>
</dbReference>
<dbReference type="Pfam" id="PF00248">
    <property type="entry name" value="Aldo_ket_red"/>
    <property type="match status" value="1"/>
</dbReference>
<evidence type="ECO:0000256" key="6">
    <source>
        <dbReference type="ARBA" id="ARBA00081322"/>
    </source>
</evidence>
<evidence type="ECO:0000256" key="10">
    <source>
        <dbReference type="SAM" id="MobiDB-lite"/>
    </source>
</evidence>
<dbReference type="FunFam" id="3.20.20.100:FF:000002">
    <property type="entry name" value="2,5-diketo-D-gluconic acid reductase A"/>
    <property type="match status" value="1"/>
</dbReference>
<comment type="caution">
    <text evidence="12">The sequence shown here is derived from an EMBL/GenBank/DDBJ whole genome shotgun (WGS) entry which is preliminary data.</text>
</comment>
<dbReference type="EMBL" id="SWFT01000009">
    <property type="protein sequence ID" value="KAA8908292.1"/>
    <property type="molecule type" value="Genomic_DNA"/>
</dbReference>
<dbReference type="OMA" id="AWFYGSE"/>
<reference evidence="12 13" key="1">
    <citation type="submission" date="2019-07" db="EMBL/GenBank/DDBJ databases">
        <title>Genome assembly of two rare yeast pathogens: Diutina rugosa and Trichomonascus ciferrii.</title>
        <authorList>
            <person name="Mixao V."/>
            <person name="Saus E."/>
            <person name="Hansen A."/>
            <person name="Lass-Flor C."/>
            <person name="Gabaldon T."/>
        </authorList>
    </citation>
    <scope>NUCLEOTIDE SEQUENCE [LARGE SCALE GENOMIC DNA]</scope>
    <source>
        <strain evidence="12 13">CBS 613</strain>
    </source>
</reference>
<feature type="binding site" evidence="8">
    <location>
        <position position="114"/>
    </location>
    <ligand>
        <name>substrate</name>
    </ligand>
</feature>
<evidence type="ECO:0000256" key="4">
    <source>
        <dbReference type="ARBA" id="ARBA00066965"/>
    </source>
</evidence>
<dbReference type="PROSITE" id="PS00798">
    <property type="entry name" value="ALDOKETO_REDUCTASE_1"/>
    <property type="match status" value="1"/>
</dbReference>
<evidence type="ECO:0000256" key="2">
    <source>
        <dbReference type="ARBA" id="ARBA00050878"/>
    </source>
</evidence>
<dbReference type="Proteomes" id="UP000449547">
    <property type="component" value="Unassembled WGS sequence"/>
</dbReference>
<feature type="region of interest" description="Disordered" evidence="10">
    <location>
        <begin position="122"/>
        <end position="142"/>
    </location>
</feature>
<protein>
    <recommendedName>
        <fullName evidence="5">2-dehydropantolactone reductase</fullName>
        <ecNumber evidence="4">1.1.1.358</ecNumber>
    </recommendedName>
    <alternativeName>
        <fullName evidence="5">2-dehydropantolactone reductase</fullName>
    </alternativeName>
    <alternativeName>
        <fullName evidence="6">Ketopantoyl-lactone reductase</fullName>
    </alternativeName>
</protein>
<accession>A0A642UZ66</accession>
<dbReference type="InterPro" id="IPR020471">
    <property type="entry name" value="AKR"/>
</dbReference>
<dbReference type="GO" id="GO:0042180">
    <property type="term" value="P:ketone metabolic process"/>
    <property type="evidence" value="ECO:0007669"/>
    <property type="project" value="UniProtKB-ARBA"/>
</dbReference>
<evidence type="ECO:0000259" key="11">
    <source>
        <dbReference type="Pfam" id="PF00248"/>
    </source>
</evidence>
<keyword evidence="1" id="KW-0560">Oxidoreductase</keyword>
<dbReference type="AlphaFoldDB" id="A0A642UZ66"/>
<evidence type="ECO:0000313" key="12">
    <source>
        <dbReference type="EMBL" id="KAA8908292.1"/>
    </source>
</evidence>
<comment type="catalytic activity">
    <reaction evidence="3">
        <text>isatin + NADPH + H(+) = 3-hydroxyindolin-2-one + NADP(+)</text>
        <dbReference type="Rhea" id="RHEA:68608"/>
        <dbReference type="ChEBI" id="CHEBI:15378"/>
        <dbReference type="ChEBI" id="CHEBI:27539"/>
        <dbReference type="ChEBI" id="CHEBI:28536"/>
        <dbReference type="ChEBI" id="CHEBI:57783"/>
        <dbReference type="ChEBI" id="CHEBI:58349"/>
    </reaction>
</comment>
<dbReference type="PRINTS" id="PR00069">
    <property type="entry name" value="ALDKETRDTASE"/>
</dbReference>
<dbReference type="RefSeq" id="XP_034014977.1">
    <property type="nucleotide sequence ID" value="XM_034155280.1"/>
</dbReference>
<name>A0A642UZ66_DIURU</name>
<organism evidence="12 13">
    <name type="scientific">Diutina rugosa</name>
    <name type="common">Yeast</name>
    <name type="synonym">Candida rugosa</name>
    <dbReference type="NCBI Taxonomy" id="5481"/>
    <lineage>
        <taxon>Eukaryota</taxon>
        <taxon>Fungi</taxon>
        <taxon>Dikarya</taxon>
        <taxon>Ascomycota</taxon>
        <taxon>Saccharomycotina</taxon>
        <taxon>Pichiomycetes</taxon>
        <taxon>Debaryomycetaceae</taxon>
        <taxon>Diutina</taxon>
    </lineage>
</organism>
<feature type="site" description="Lowers pKa of active site Tyr" evidence="9">
    <location>
        <position position="83"/>
    </location>
</feature>
<dbReference type="InterPro" id="IPR018170">
    <property type="entry name" value="Aldo/ket_reductase_CS"/>
</dbReference>
<dbReference type="GO" id="GO:0047011">
    <property type="term" value="F:2-dehydropantolactone reductase (A-specific) activity"/>
    <property type="evidence" value="ECO:0007669"/>
    <property type="project" value="UniProtKB-ARBA"/>
</dbReference>
<dbReference type="OrthoDB" id="416253at2759"/>
<dbReference type="Gene3D" id="3.20.20.100">
    <property type="entry name" value="NADP-dependent oxidoreductase domain"/>
    <property type="match status" value="1"/>
</dbReference>
<dbReference type="VEuPathDB" id="FungiDB:DIURU_000261"/>
<evidence type="ECO:0000256" key="3">
    <source>
        <dbReference type="ARBA" id="ARBA00051098"/>
    </source>
</evidence>
<feature type="compositionally biased region" description="Basic and acidic residues" evidence="10">
    <location>
        <begin position="124"/>
        <end position="141"/>
    </location>
</feature>
<gene>
    <name evidence="12" type="ORF">DIURU_000261</name>
</gene>
<evidence type="ECO:0000256" key="9">
    <source>
        <dbReference type="PIRSR" id="PIRSR000097-3"/>
    </source>
</evidence>
<feature type="domain" description="NADP-dependent oxidoreductase" evidence="11">
    <location>
        <begin position="28"/>
        <end position="292"/>
    </location>
</feature>
<evidence type="ECO:0000256" key="8">
    <source>
        <dbReference type="PIRSR" id="PIRSR000097-2"/>
    </source>
</evidence>